<keyword evidence="3" id="KW-0645">Protease</keyword>
<dbReference type="SUPFAM" id="SSF53474">
    <property type="entry name" value="alpha/beta-Hydrolases"/>
    <property type="match status" value="1"/>
</dbReference>
<dbReference type="InterPro" id="IPR001563">
    <property type="entry name" value="Peptidase_S10"/>
</dbReference>
<dbReference type="AlphaFoldDB" id="A0A6A1UIJ8"/>
<dbReference type="GO" id="GO:0006508">
    <property type="term" value="P:proteolysis"/>
    <property type="evidence" value="ECO:0007669"/>
    <property type="project" value="InterPro"/>
</dbReference>
<sequence length="377" mass="42126">MAAHQECLRSMFSSTALIALLWLFPFALCALLGSVKSQSIVETLPGFPGKLPFKLETGYVGVGEADDVQLFYYFIESQRNPKKDPLMLWLTGGPGCTGPLVFNYEDFDGNLPTFLLNPYSWTQVASIIFLDAPVGTGFSYARTSQGYNITDKISAAQTYEFLKKWLLDHPQFMQNSFYVGGDSYSGIIAPIIVEEIYNGNRVRHLPPINLVGYLLGNPVTDHRGDANAQIEYAQRVALISNELYVSVKTNCEGEYVVVDPDNVQCLKDLEAVSECLDKLYIAHILEPDCGVISPKSNGMEWNQALVQENPAETLLSLSKAPKLWCRSYTYVLAYIWANDKNVQNALHVRKGGGHTAPEYKPKECFAMAYRWLAHYAL</sequence>
<feature type="chain" id="PRO_5025412555" evidence="2">
    <location>
        <begin position="38"/>
        <end position="377"/>
    </location>
</feature>
<comment type="similarity">
    <text evidence="1">Belongs to the peptidase S10 family.</text>
</comment>
<keyword evidence="4" id="KW-1185">Reference proteome</keyword>
<dbReference type="PANTHER" id="PTHR11802:SF224">
    <property type="entry name" value="SERINE CARBOXYPEPTIDASE-LIKE 7 ISOFORM X1"/>
    <property type="match status" value="1"/>
</dbReference>
<keyword evidence="2" id="KW-0732">Signal</keyword>
<evidence type="ECO:0000256" key="1">
    <source>
        <dbReference type="ARBA" id="ARBA00009431"/>
    </source>
</evidence>
<evidence type="ECO:0000256" key="2">
    <source>
        <dbReference type="SAM" id="SignalP"/>
    </source>
</evidence>
<accession>A0A6A1UIJ8</accession>
<organism evidence="3 4">
    <name type="scientific">Morella rubra</name>
    <name type="common">Chinese bayberry</name>
    <dbReference type="NCBI Taxonomy" id="262757"/>
    <lineage>
        <taxon>Eukaryota</taxon>
        <taxon>Viridiplantae</taxon>
        <taxon>Streptophyta</taxon>
        <taxon>Embryophyta</taxon>
        <taxon>Tracheophyta</taxon>
        <taxon>Spermatophyta</taxon>
        <taxon>Magnoliopsida</taxon>
        <taxon>eudicotyledons</taxon>
        <taxon>Gunneridae</taxon>
        <taxon>Pentapetalae</taxon>
        <taxon>rosids</taxon>
        <taxon>fabids</taxon>
        <taxon>Fagales</taxon>
        <taxon>Myricaceae</taxon>
        <taxon>Morella</taxon>
    </lineage>
</organism>
<evidence type="ECO:0000313" key="3">
    <source>
        <dbReference type="EMBL" id="KAB1200245.1"/>
    </source>
</evidence>
<dbReference type="Pfam" id="PF00450">
    <property type="entry name" value="Peptidase_S10"/>
    <property type="match status" value="1"/>
</dbReference>
<dbReference type="PRINTS" id="PR00724">
    <property type="entry name" value="CRBOXYPTASEC"/>
</dbReference>
<dbReference type="GO" id="GO:0019748">
    <property type="term" value="P:secondary metabolic process"/>
    <property type="evidence" value="ECO:0007669"/>
    <property type="project" value="TreeGrafter"/>
</dbReference>
<comment type="caution">
    <text evidence="3">The sequence shown here is derived from an EMBL/GenBank/DDBJ whole genome shotgun (WGS) entry which is preliminary data.</text>
</comment>
<dbReference type="FunFam" id="3.40.50.1820:FF:000072">
    <property type="entry name" value="Serine carboxypeptidase-like 19"/>
    <property type="match status" value="1"/>
</dbReference>
<dbReference type="PANTHER" id="PTHR11802">
    <property type="entry name" value="SERINE PROTEASE FAMILY S10 SERINE CARBOXYPEPTIDASE"/>
    <property type="match status" value="1"/>
</dbReference>
<dbReference type="Gene3D" id="3.40.50.1820">
    <property type="entry name" value="alpha/beta hydrolase"/>
    <property type="match status" value="1"/>
</dbReference>
<dbReference type="GO" id="GO:0016747">
    <property type="term" value="F:acyltransferase activity, transferring groups other than amino-acyl groups"/>
    <property type="evidence" value="ECO:0007669"/>
    <property type="project" value="TreeGrafter"/>
</dbReference>
<dbReference type="Proteomes" id="UP000516437">
    <property type="component" value="Unassembled WGS sequence"/>
</dbReference>
<dbReference type="InterPro" id="IPR029058">
    <property type="entry name" value="AB_hydrolase_fold"/>
</dbReference>
<dbReference type="EMBL" id="RXIC02000191">
    <property type="protein sequence ID" value="KAB1200245.1"/>
    <property type="molecule type" value="Genomic_DNA"/>
</dbReference>
<proteinExistence type="inferred from homology"/>
<keyword evidence="3" id="KW-0121">Carboxypeptidase</keyword>
<name>A0A6A1UIJ8_9ROSI</name>
<dbReference type="GO" id="GO:0004185">
    <property type="term" value="F:serine-type carboxypeptidase activity"/>
    <property type="evidence" value="ECO:0007669"/>
    <property type="project" value="InterPro"/>
</dbReference>
<reference evidence="3 4" key="1">
    <citation type="journal article" date="2019" name="Plant Biotechnol. J.">
        <title>The red bayberry genome and genetic basis of sex determination.</title>
        <authorList>
            <person name="Jia H.M."/>
            <person name="Jia H.J."/>
            <person name="Cai Q.L."/>
            <person name="Wang Y."/>
            <person name="Zhao H.B."/>
            <person name="Yang W.F."/>
            <person name="Wang G.Y."/>
            <person name="Li Y.H."/>
            <person name="Zhan D.L."/>
            <person name="Shen Y.T."/>
            <person name="Niu Q.F."/>
            <person name="Chang L."/>
            <person name="Qiu J."/>
            <person name="Zhao L."/>
            <person name="Xie H.B."/>
            <person name="Fu W.Y."/>
            <person name="Jin J."/>
            <person name="Li X.W."/>
            <person name="Jiao Y."/>
            <person name="Zhou C.C."/>
            <person name="Tu T."/>
            <person name="Chai C.Y."/>
            <person name="Gao J.L."/>
            <person name="Fan L.J."/>
            <person name="van de Weg E."/>
            <person name="Wang J.Y."/>
            <person name="Gao Z.S."/>
        </authorList>
    </citation>
    <scope>NUCLEOTIDE SEQUENCE [LARGE SCALE GENOMIC DNA]</scope>
    <source>
        <tissue evidence="3">Leaves</tissue>
    </source>
</reference>
<evidence type="ECO:0000313" key="4">
    <source>
        <dbReference type="Proteomes" id="UP000516437"/>
    </source>
</evidence>
<protein>
    <submittedName>
        <fullName evidence="3">Serine carboxypeptidase-like 18</fullName>
    </submittedName>
</protein>
<keyword evidence="3" id="KW-0378">Hydrolase</keyword>
<feature type="signal peptide" evidence="2">
    <location>
        <begin position="1"/>
        <end position="37"/>
    </location>
</feature>
<gene>
    <name evidence="3" type="ORF">CJ030_MR0G007777</name>
</gene>
<dbReference type="OrthoDB" id="443318at2759"/>